<evidence type="ECO:0000256" key="1">
    <source>
        <dbReference type="ARBA" id="ARBA00001946"/>
    </source>
</evidence>
<evidence type="ECO:0000313" key="5">
    <source>
        <dbReference type="EMBL" id="NYH87101.1"/>
    </source>
</evidence>
<reference evidence="5 8" key="2">
    <citation type="submission" date="2020-07" db="EMBL/GenBank/DDBJ databases">
        <title>Sequencing the genomes of 1000 actinobacteria strains.</title>
        <authorList>
            <person name="Klenk H.-P."/>
        </authorList>
    </citation>
    <scope>NUCLEOTIDE SEQUENCE [LARGE SCALE GENOMIC DNA]</scope>
    <source>
        <strain evidence="5 8">DSM 45117</strain>
    </source>
</reference>
<dbReference type="EC" id="3.6.1.55" evidence="5"/>
<dbReference type="PRINTS" id="PR00502">
    <property type="entry name" value="NUDIXFAMILY"/>
</dbReference>
<dbReference type="PANTHER" id="PTHR43046:SF12">
    <property type="entry name" value="GDP-MANNOSE MANNOSYL HYDROLASE"/>
    <property type="match status" value="1"/>
</dbReference>
<dbReference type="InterPro" id="IPR020476">
    <property type="entry name" value="Nudix_hydrolase"/>
</dbReference>
<dbReference type="EMBL" id="FOOI01000006">
    <property type="protein sequence ID" value="SFG48115.1"/>
    <property type="molecule type" value="Genomic_DNA"/>
</dbReference>
<comment type="cofactor">
    <cofactor evidence="1">
        <name>Mg(2+)</name>
        <dbReference type="ChEBI" id="CHEBI:18420"/>
    </cofactor>
</comment>
<dbReference type="STRING" id="504797.SAMN05421678_106116"/>
<evidence type="ECO:0000256" key="2">
    <source>
        <dbReference type="ARBA" id="ARBA00022801"/>
    </source>
</evidence>
<dbReference type="CDD" id="cd02883">
    <property type="entry name" value="NUDIX_Hydrolase"/>
    <property type="match status" value="1"/>
</dbReference>
<keyword evidence="8" id="KW-1185">Reference proteome</keyword>
<keyword evidence="2 5" id="KW-0378">Hydrolase</keyword>
<accession>A0A1I2S5C6</accession>
<gene>
    <name evidence="5" type="ORF">FHR37_005952</name>
    <name evidence="6" type="ORF">SAMN05421678_106116</name>
</gene>
<name>A0A1I2S5C6_9ACTN</name>
<reference evidence="6 7" key="1">
    <citation type="submission" date="2016-10" db="EMBL/GenBank/DDBJ databases">
        <authorList>
            <person name="de Groot N.N."/>
        </authorList>
    </citation>
    <scope>NUCLEOTIDE SEQUENCE [LARGE SCALE GENOMIC DNA]</scope>
    <source>
        <strain evidence="6 7">CPCC 202808</strain>
    </source>
</reference>
<dbReference type="PANTHER" id="PTHR43046">
    <property type="entry name" value="GDP-MANNOSE MANNOSYL HYDROLASE"/>
    <property type="match status" value="1"/>
</dbReference>
<feature type="domain" description="Nudix hydrolase" evidence="4">
    <location>
        <begin position="35"/>
        <end position="161"/>
    </location>
</feature>
<dbReference type="OrthoDB" id="9804442at2"/>
<evidence type="ECO:0000259" key="4">
    <source>
        <dbReference type="PROSITE" id="PS51462"/>
    </source>
</evidence>
<dbReference type="Proteomes" id="UP000199052">
    <property type="component" value="Unassembled WGS sequence"/>
</dbReference>
<keyword evidence="3" id="KW-0460">Magnesium</keyword>
<evidence type="ECO:0000313" key="6">
    <source>
        <dbReference type="EMBL" id="SFG48115.1"/>
    </source>
</evidence>
<dbReference type="GO" id="GO:0035539">
    <property type="term" value="F:8-oxo-7,8-dihydrodeoxyguanosine triphosphate pyrophosphatase activity"/>
    <property type="evidence" value="ECO:0007669"/>
    <property type="project" value="UniProtKB-EC"/>
</dbReference>
<dbReference type="Gene3D" id="3.90.79.10">
    <property type="entry name" value="Nucleoside Triphosphate Pyrophosphohydrolase"/>
    <property type="match status" value="1"/>
</dbReference>
<dbReference type="EMBL" id="JACBZA010000001">
    <property type="protein sequence ID" value="NYH87101.1"/>
    <property type="molecule type" value="Genomic_DNA"/>
</dbReference>
<dbReference type="InterPro" id="IPR015797">
    <property type="entry name" value="NUDIX_hydrolase-like_dom_sf"/>
</dbReference>
<dbReference type="InterPro" id="IPR000086">
    <property type="entry name" value="NUDIX_hydrolase_dom"/>
</dbReference>
<dbReference type="SUPFAM" id="SSF55811">
    <property type="entry name" value="Nudix"/>
    <property type="match status" value="1"/>
</dbReference>
<evidence type="ECO:0000256" key="3">
    <source>
        <dbReference type="ARBA" id="ARBA00022842"/>
    </source>
</evidence>
<protein>
    <submittedName>
        <fullName evidence="6">8-oxo-dGTP diphosphatase</fullName>
        <ecNumber evidence="5">3.6.1.55</ecNumber>
    </submittedName>
</protein>
<dbReference type="Pfam" id="PF00293">
    <property type="entry name" value="NUDIX"/>
    <property type="match status" value="1"/>
</dbReference>
<evidence type="ECO:0000313" key="8">
    <source>
        <dbReference type="Proteomes" id="UP000533017"/>
    </source>
</evidence>
<proteinExistence type="predicted"/>
<organism evidence="6 7">
    <name type="scientific">Actinopolymorpha cephalotaxi</name>
    <dbReference type="NCBI Taxonomy" id="504797"/>
    <lineage>
        <taxon>Bacteria</taxon>
        <taxon>Bacillati</taxon>
        <taxon>Actinomycetota</taxon>
        <taxon>Actinomycetes</taxon>
        <taxon>Propionibacteriales</taxon>
        <taxon>Actinopolymorphaceae</taxon>
        <taxon>Actinopolymorpha</taxon>
    </lineage>
</organism>
<dbReference type="PROSITE" id="PS51462">
    <property type="entry name" value="NUDIX"/>
    <property type="match status" value="1"/>
</dbReference>
<dbReference type="Proteomes" id="UP000533017">
    <property type="component" value="Unassembled WGS sequence"/>
</dbReference>
<evidence type="ECO:0000313" key="7">
    <source>
        <dbReference type="Proteomes" id="UP000199052"/>
    </source>
</evidence>
<sequence length="161" mass="17530">MKDMPALPVKNADGSALLGFERLIETDLGGLDASVPLTASLVVLWHDGRCLMVFNRFRQLWELPGGMIDPGETPREAAVRELVEESAQHPDTLDLAGVARVTCAPEDRLEFLAIYRGRVDSPLPFVPNAEMSGATWWDPAENLTDLTPIDAALAHLCPGAR</sequence>
<dbReference type="AlphaFoldDB" id="A0A1I2S5C6"/>